<dbReference type="EMBL" id="MBEV02000017">
    <property type="protein sequence ID" value="MUP07641.1"/>
    <property type="molecule type" value="Genomic_DNA"/>
</dbReference>
<dbReference type="InterPro" id="IPR036388">
    <property type="entry name" value="WH-like_DNA-bd_sf"/>
</dbReference>
<keyword evidence="2" id="KW-0238">DNA-binding</keyword>
<evidence type="ECO:0000259" key="4">
    <source>
        <dbReference type="Pfam" id="PF03472"/>
    </source>
</evidence>
<reference evidence="5 7" key="1">
    <citation type="submission" date="2019-11" db="EMBL/GenBank/DDBJ databases">
        <title>Whole-genome sequencing of Allorhizobium vitis.</title>
        <authorList>
            <person name="Gan H.M."/>
            <person name="Savka M.A."/>
        </authorList>
    </citation>
    <scope>NUCLEOTIDE SEQUENCE [LARGE SCALE GENOMIC DNA]</scope>
    <source>
        <strain evidence="5 7">AB4</strain>
    </source>
</reference>
<evidence type="ECO:0000313" key="5">
    <source>
        <dbReference type="EMBL" id="MUP07641.1"/>
    </source>
</evidence>
<name>A0A1S2E096_AGRVI</name>
<evidence type="ECO:0000256" key="2">
    <source>
        <dbReference type="ARBA" id="ARBA00023125"/>
    </source>
</evidence>
<dbReference type="SUPFAM" id="SSF46894">
    <property type="entry name" value="C-terminal effector domain of the bipartite response regulators"/>
    <property type="match status" value="1"/>
</dbReference>
<accession>A0A1S2E096</accession>
<feature type="domain" description="Transcription factor LuxR-like autoinducer-binding" evidence="4">
    <location>
        <begin position="21"/>
        <end position="154"/>
    </location>
</feature>
<dbReference type="Proteomes" id="UP000175993">
    <property type="component" value="Unassembled WGS sequence"/>
</dbReference>
<sequence>MSNWVEKLLDITVIGNDQSMVKGALANLADRFDFVGYAFVNIRPGQTYAVSNYDIDWQKIYDTLDYRFIDPVMRQAQLIRRAFAWSGEADKSSLSKEQKNFFSKAADFNIRSGVSIPVATANGAMSMLTFASAKPSLASDMEIDAIMAASAVAQLHTRLEHMRVTPSIEEKIVLTPKQVNYIRWLSLGKTVEVIAELEQAKYAGVRSAIDDVRTRYNLANHAQVVALAIRRGLI</sequence>
<keyword evidence="3" id="KW-0804">Transcription</keyword>
<evidence type="ECO:0000313" key="8">
    <source>
        <dbReference type="Proteomes" id="UP000440716"/>
    </source>
</evidence>
<protein>
    <submittedName>
        <fullName evidence="6">Transcriptional regulator TraR</fullName>
    </submittedName>
</protein>
<evidence type="ECO:0000256" key="3">
    <source>
        <dbReference type="ARBA" id="ARBA00023163"/>
    </source>
</evidence>
<keyword evidence="1" id="KW-0805">Transcription regulation</keyword>
<organism evidence="6 8">
    <name type="scientific">Agrobacterium vitis</name>
    <name type="common">Rhizobium vitis</name>
    <dbReference type="NCBI Taxonomy" id="373"/>
    <lineage>
        <taxon>Bacteria</taxon>
        <taxon>Pseudomonadati</taxon>
        <taxon>Pseudomonadota</taxon>
        <taxon>Alphaproteobacteria</taxon>
        <taxon>Hyphomicrobiales</taxon>
        <taxon>Rhizobiaceae</taxon>
        <taxon>Rhizobium/Agrobacterium group</taxon>
        <taxon>Agrobacterium</taxon>
    </lineage>
</organism>
<evidence type="ECO:0000256" key="1">
    <source>
        <dbReference type="ARBA" id="ARBA00023015"/>
    </source>
</evidence>
<dbReference type="GO" id="GO:0006355">
    <property type="term" value="P:regulation of DNA-templated transcription"/>
    <property type="evidence" value="ECO:0007669"/>
    <property type="project" value="InterPro"/>
</dbReference>
<dbReference type="RefSeq" id="WP_015647751.1">
    <property type="nucleotide sequence ID" value="NZ_JABAEH010000017.1"/>
</dbReference>
<dbReference type="InterPro" id="IPR016032">
    <property type="entry name" value="Sig_transdc_resp-reg_C-effctor"/>
</dbReference>
<comment type="caution">
    <text evidence="6">The sequence shown here is derived from an EMBL/GenBank/DDBJ whole genome shotgun (WGS) entry which is preliminary data.</text>
</comment>
<dbReference type="GO" id="GO:0003677">
    <property type="term" value="F:DNA binding"/>
    <property type="evidence" value="ECO:0007669"/>
    <property type="project" value="UniProtKB-KW"/>
</dbReference>
<dbReference type="Gene3D" id="3.30.450.80">
    <property type="entry name" value="Transcription factor LuxR-like, autoinducer-binding domain"/>
    <property type="match status" value="1"/>
</dbReference>
<dbReference type="OrthoDB" id="9803630at2"/>
<dbReference type="EMBL" id="WPHU01000012">
    <property type="protein sequence ID" value="MVA59051.1"/>
    <property type="molecule type" value="Genomic_DNA"/>
</dbReference>
<dbReference type="AlphaFoldDB" id="A0A1S2E096"/>
<dbReference type="Proteomes" id="UP000440716">
    <property type="component" value="Unassembled WGS sequence"/>
</dbReference>
<reference evidence="6 8" key="2">
    <citation type="submission" date="2019-12" db="EMBL/GenBank/DDBJ databases">
        <title>Whole-genome sequencing of Allorhizobium vitis.</title>
        <authorList>
            <person name="Gan H.M."/>
            <person name="Szegedi E."/>
            <person name="Burr T."/>
            <person name="Savka M.A."/>
        </authorList>
    </citation>
    <scope>NUCLEOTIDE SEQUENCE [LARGE SCALE GENOMIC DNA]</scope>
    <source>
        <strain evidence="6 8">CG415</strain>
    </source>
</reference>
<dbReference type="Gene3D" id="1.10.10.10">
    <property type="entry name" value="Winged helix-like DNA-binding domain superfamily/Winged helix DNA-binding domain"/>
    <property type="match status" value="1"/>
</dbReference>
<dbReference type="NCBIfam" id="NF010444">
    <property type="entry name" value="PRK13870.1"/>
    <property type="match status" value="1"/>
</dbReference>
<evidence type="ECO:0000313" key="6">
    <source>
        <dbReference type="EMBL" id="MVA59051.1"/>
    </source>
</evidence>
<gene>
    <name evidence="6" type="primary">traR</name>
    <name evidence="5" type="ORF">BBI04_022890</name>
    <name evidence="6" type="ORF">GOZ88_23360</name>
</gene>
<proteinExistence type="predicted"/>
<dbReference type="SUPFAM" id="SSF75516">
    <property type="entry name" value="Pheromone-binding domain of LuxR-like quorum-sensing transcription factors"/>
    <property type="match status" value="1"/>
</dbReference>
<dbReference type="InterPro" id="IPR036693">
    <property type="entry name" value="TF_LuxR_autoind-bd_dom_sf"/>
</dbReference>
<dbReference type="InterPro" id="IPR005143">
    <property type="entry name" value="TF_LuxR_autoind-bd_dom"/>
</dbReference>
<evidence type="ECO:0000313" key="7">
    <source>
        <dbReference type="Proteomes" id="UP000175993"/>
    </source>
</evidence>
<dbReference type="Pfam" id="PF03472">
    <property type="entry name" value="Autoind_bind"/>
    <property type="match status" value="1"/>
</dbReference>